<evidence type="ECO:0000313" key="1">
    <source>
        <dbReference type="EMBL" id="CUP25059.1"/>
    </source>
</evidence>
<protein>
    <submittedName>
        <fullName evidence="1">Uncharacterized protein</fullName>
    </submittedName>
</protein>
<reference evidence="2 4" key="2">
    <citation type="submission" date="2018-08" db="EMBL/GenBank/DDBJ databases">
        <title>A genome reference for cultivated species of the human gut microbiota.</title>
        <authorList>
            <person name="Zou Y."/>
            <person name="Xue W."/>
            <person name="Luo G."/>
        </authorList>
    </citation>
    <scope>NUCLEOTIDE SEQUENCE [LARGE SCALE GENOMIC DNA]</scope>
    <source>
        <strain evidence="2 4">TF05-12AC</strain>
    </source>
</reference>
<sequence length="85" mass="10386">MNEPVYSDIYPAKRCEYRYNYMTQKLERIEKHVRMKQINGVPCSVVESEVTAEFDVRRQMWEKMPGYWVQLYDSLPNERAYPFRP</sequence>
<dbReference type="OrthoDB" id="1854255at2"/>
<name>A0A174LU54_9FIRM</name>
<dbReference type="Proteomes" id="UP000260828">
    <property type="component" value="Unassembled WGS sequence"/>
</dbReference>
<gene>
    <name evidence="2" type="ORF">DXC40_15135</name>
    <name evidence="1" type="ORF">ERS852551_00229</name>
</gene>
<dbReference type="Proteomes" id="UP000095765">
    <property type="component" value="Unassembled WGS sequence"/>
</dbReference>
<reference evidence="1 3" key="1">
    <citation type="submission" date="2015-09" db="EMBL/GenBank/DDBJ databases">
        <authorList>
            <consortium name="Pathogen Informatics"/>
        </authorList>
    </citation>
    <scope>NUCLEOTIDE SEQUENCE [LARGE SCALE GENOMIC DNA]</scope>
    <source>
        <strain evidence="1 3">2789STDY5834939</strain>
    </source>
</reference>
<evidence type="ECO:0000313" key="4">
    <source>
        <dbReference type="Proteomes" id="UP000260828"/>
    </source>
</evidence>
<dbReference type="EMBL" id="CZBE01000001">
    <property type="protein sequence ID" value="CUP25059.1"/>
    <property type="molecule type" value="Genomic_DNA"/>
</dbReference>
<proteinExistence type="predicted"/>
<evidence type="ECO:0000313" key="2">
    <source>
        <dbReference type="EMBL" id="RGE65890.1"/>
    </source>
</evidence>
<evidence type="ECO:0000313" key="3">
    <source>
        <dbReference type="Proteomes" id="UP000095765"/>
    </source>
</evidence>
<organism evidence="1 3">
    <name type="scientific">Anaerotruncus colihominis</name>
    <dbReference type="NCBI Taxonomy" id="169435"/>
    <lineage>
        <taxon>Bacteria</taxon>
        <taxon>Bacillati</taxon>
        <taxon>Bacillota</taxon>
        <taxon>Clostridia</taxon>
        <taxon>Eubacteriales</taxon>
        <taxon>Oscillospiraceae</taxon>
        <taxon>Anaerotruncus</taxon>
    </lineage>
</organism>
<dbReference type="EMBL" id="QVME01000010">
    <property type="protein sequence ID" value="RGE65890.1"/>
    <property type="molecule type" value="Genomic_DNA"/>
</dbReference>
<dbReference type="RefSeq" id="WP_055243784.1">
    <property type="nucleotide sequence ID" value="NZ_CABIWA010000002.1"/>
</dbReference>
<accession>A0A174LU54</accession>
<dbReference type="AlphaFoldDB" id="A0A174LU54"/>